<comment type="caution">
    <text evidence="1">The sequence shown here is derived from an EMBL/GenBank/DDBJ whole genome shotgun (WGS) entry which is preliminary data.</text>
</comment>
<dbReference type="InterPro" id="IPR024541">
    <property type="entry name" value="DUF3881"/>
</dbReference>
<dbReference type="Pfam" id="PF12997">
    <property type="entry name" value="DUF3881"/>
    <property type="match status" value="1"/>
</dbReference>
<sequence>MHSFLRSIGFRNLKKKSDLYQILEDVINHPDTQSVEKDQNGNSFIECKKEFGEDFGIAVCGDFIDNHEFRMEHYYPYLIGTGITTEEEIEIERHAEKESYAGICDEMKLGVTLIFYVQNIAEVLKEQQIFGKYKNGINATLAGLAYTGRILLPVEKTEASKEQKKKSTENRIHLISKAREGNQAAMENLTLHDMDMYTSLSRRIIKEDILSIVETSFMPFGIESDQYMIIGEILDCMKSQNHNTGEVIWIMTLNCNDMIFDICVNEKDLLGEPEAGRRFKGRVWMQGCINYSY</sequence>
<accession>A0ABT2TJB5</accession>
<keyword evidence="2" id="KW-1185">Reference proteome</keyword>
<gene>
    <name evidence="1" type="ORF">OCV88_04550</name>
</gene>
<reference evidence="1 2" key="1">
    <citation type="journal article" date="2021" name="ISME Commun">
        <title>Automated analysis of genomic sequences facilitates high-throughput and comprehensive description of bacteria.</title>
        <authorList>
            <person name="Hitch T.C.A."/>
        </authorList>
    </citation>
    <scope>NUCLEOTIDE SEQUENCE [LARGE SCALE GENOMIC DNA]</scope>
    <source>
        <strain evidence="1 2">Sanger_109</strain>
    </source>
</reference>
<organism evidence="1 2">
    <name type="scientific">Brotonthovivens ammoniilytica</name>
    <dbReference type="NCBI Taxonomy" id="2981725"/>
    <lineage>
        <taxon>Bacteria</taxon>
        <taxon>Bacillati</taxon>
        <taxon>Bacillota</taxon>
        <taxon>Clostridia</taxon>
        <taxon>Lachnospirales</taxon>
        <taxon>Lachnospiraceae</taxon>
        <taxon>Brotonthovivens</taxon>
    </lineage>
</organism>
<dbReference type="Proteomes" id="UP001652442">
    <property type="component" value="Unassembled WGS sequence"/>
</dbReference>
<name>A0ABT2TJB5_9FIRM</name>
<evidence type="ECO:0000313" key="2">
    <source>
        <dbReference type="Proteomes" id="UP001652442"/>
    </source>
</evidence>
<dbReference type="EMBL" id="JAOQJQ010000002">
    <property type="protein sequence ID" value="MCU6761609.1"/>
    <property type="molecule type" value="Genomic_DNA"/>
</dbReference>
<protein>
    <submittedName>
        <fullName evidence="1">DUF3881 family protein</fullName>
    </submittedName>
</protein>
<evidence type="ECO:0000313" key="1">
    <source>
        <dbReference type="EMBL" id="MCU6761609.1"/>
    </source>
</evidence>
<proteinExistence type="predicted"/>